<evidence type="ECO:0000313" key="4">
    <source>
        <dbReference type="Proteomes" id="UP000283895"/>
    </source>
</evidence>
<keyword evidence="4" id="KW-1185">Reference proteome</keyword>
<evidence type="ECO:0000313" key="3">
    <source>
        <dbReference type="EMBL" id="ROW11354.1"/>
    </source>
</evidence>
<gene>
    <name evidence="3" type="ORF">VMCG_01252</name>
</gene>
<reference evidence="3 4" key="1">
    <citation type="submission" date="2015-09" db="EMBL/GenBank/DDBJ databases">
        <title>Host preference determinants of Valsa canker pathogens revealed by comparative genomics.</title>
        <authorList>
            <person name="Yin Z."/>
            <person name="Huang L."/>
        </authorList>
    </citation>
    <scope>NUCLEOTIDE SEQUENCE [LARGE SCALE GENOMIC DNA]</scope>
    <source>
        <strain evidence="3 4">03-1</strain>
    </source>
</reference>
<feature type="compositionally biased region" description="Basic and acidic residues" evidence="1">
    <location>
        <begin position="322"/>
        <end position="332"/>
    </location>
</feature>
<dbReference type="Proteomes" id="UP000283895">
    <property type="component" value="Unassembled WGS sequence"/>
</dbReference>
<dbReference type="InterPro" id="IPR058317">
    <property type="entry name" value="DUF8004"/>
</dbReference>
<feature type="compositionally biased region" description="Polar residues" evidence="1">
    <location>
        <begin position="1065"/>
        <end position="1087"/>
    </location>
</feature>
<dbReference type="EMBL" id="LKEA01000002">
    <property type="protein sequence ID" value="ROW11354.1"/>
    <property type="molecule type" value="Genomic_DNA"/>
</dbReference>
<feature type="compositionally biased region" description="Polar residues" evidence="1">
    <location>
        <begin position="442"/>
        <end position="460"/>
    </location>
</feature>
<evidence type="ECO:0000256" key="1">
    <source>
        <dbReference type="SAM" id="MobiDB-lite"/>
    </source>
</evidence>
<dbReference type="Pfam" id="PF26013">
    <property type="entry name" value="DUF8004"/>
    <property type="match status" value="1"/>
</dbReference>
<dbReference type="PANTHER" id="PTHR39601:SF2">
    <property type="entry name" value="CHORIOGENIN HMINOR"/>
    <property type="match status" value="1"/>
</dbReference>
<feature type="compositionally biased region" description="Low complexity" evidence="1">
    <location>
        <begin position="1"/>
        <end position="25"/>
    </location>
</feature>
<feature type="compositionally biased region" description="Polar residues" evidence="1">
    <location>
        <begin position="202"/>
        <end position="213"/>
    </location>
</feature>
<organism evidence="3 4">
    <name type="scientific">Cytospora schulzeri</name>
    <dbReference type="NCBI Taxonomy" id="448051"/>
    <lineage>
        <taxon>Eukaryota</taxon>
        <taxon>Fungi</taxon>
        <taxon>Dikarya</taxon>
        <taxon>Ascomycota</taxon>
        <taxon>Pezizomycotina</taxon>
        <taxon>Sordariomycetes</taxon>
        <taxon>Sordariomycetidae</taxon>
        <taxon>Diaporthales</taxon>
        <taxon>Cytosporaceae</taxon>
        <taxon>Cytospora</taxon>
    </lineage>
</organism>
<feature type="compositionally biased region" description="Low complexity" evidence="1">
    <location>
        <begin position="1000"/>
        <end position="1016"/>
    </location>
</feature>
<accession>A0A423X5V5</accession>
<evidence type="ECO:0000259" key="2">
    <source>
        <dbReference type="Pfam" id="PF26013"/>
    </source>
</evidence>
<dbReference type="PANTHER" id="PTHR39601">
    <property type="entry name" value="CHORIOGENIN HMINOR"/>
    <property type="match status" value="1"/>
</dbReference>
<feature type="region of interest" description="Disordered" evidence="1">
    <location>
        <begin position="1065"/>
        <end position="1146"/>
    </location>
</feature>
<feature type="domain" description="DUF8004" evidence="2">
    <location>
        <begin position="553"/>
        <end position="646"/>
    </location>
</feature>
<comment type="caution">
    <text evidence="3">The sequence shown here is derived from an EMBL/GenBank/DDBJ whole genome shotgun (WGS) entry which is preliminary data.</text>
</comment>
<feature type="region of interest" description="Disordered" evidence="1">
    <location>
        <begin position="429"/>
        <end position="468"/>
    </location>
</feature>
<feature type="compositionally biased region" description="Low complexity" evidence="1">
    <location>
        <begin position="82"/>
        <end position="95"/>
    </location>
</feature>
<feature type="compositionally biased region" description="Polar residues" evidence="1">
    <location>
        <begin position="43"/>
        <end position="54"/>
    </location>
</feature>
<dbReference type="STRING" id="356882.A0A423X5V5"/>
<feature type="region of interest" description="Disordered" evidence="1">
    <location>
        <begin position="1"/>
        <end position="355"/>
    </location>
</feature>
<proteinExistence type="predicted"/>
<protein>
    <recommendedName>
        <fullName evidence="2">DUF8004 domain-containing protein</fullName>
    </recommendedName>
</protein>
<dbReference type="AlphaFoldDB" id="A0A423X5V5"/>
<name>A0A423X5V5_9PEZI</name>
<dbReference type="OrthoDB" id="5300331at2759"/>
<sequence>MSSSKSSLTSSKDSSRPSLLSSMASVPNLLATASHEKDGTKTVGRTSVARSATLDTFRDDEPGAKPQRRKSRLNILTSFFLPTSSSGSKPTSSSSARPKTAHDAIPPSQFKRELVQRHQASSTVEFNNKDTSSVDNSPSTSSNHHNSVSTVDNSPGRAGFGMHTPATQNSDLDFGFDRTESPEVTDAGAAGKAGTHKPAVLQKTQRSSSSQNAPDRAPPIPMKVTVPQDLPEVEITETPISPILPRPRRDTRSSSANPPLSPENRDGPAKLKSTRRPSSPPTSAPRTRSVSAQPPPNGKLQADGSRAVSSPIDPNTFPRPMSKHDSDSENRGRVRRSWLPGSGRSRSGSKDLKKMSASKAWILAPDSQADYNTYFLANREKVPELWNENGDVLVYLSPKGSGKGPSFKIPAQSIEASIVFHELIQEELESSSGRDRGRSFNGRDSLTAQDADRASQQSGTPEPASGEVRLYIPPAPLEQQGSQKEKKQKDKEDPELQRLIAIRNLFAFLTGQPLVGTKFHPTMFAAFLEISNLLKEFDFMSMDGTTWGDAVDMSFGFYMSQLALADVRHSREKTLEAVILGERMKCWELYNEAFTHAVGKWQAIVSLKSPLTKHVSLEVMRRLERSNLDLLNRQHNVNSRLEDLEFPALFSGVAASSEFKDVRWGRWKSSFARMRGFTHGYYKSLFGAWPPKARSKKNPFSESGLNRLVLKALYADLCSLYDLLVDRDSVTPRVIDQAVDDVSEKESNEHIKALRKLLTEFDQSSPPVLPPIPFDVPKLPTMKSVLAKYDEMKEKDQAKFDRNIKDHELQLVMHKSYNFDTDSIESPFLKEFKDFDIDHCKGKTHAEIVDNRLGTWLFLYVVIQSLPLLVIDAPDLEFTEGVEYFLCQPPMGNPPWLEEAGEVRKAWYQLPGSQVKVELSTDVVMFSVEGTFERSHCWEAAKRWDEAKMNGEAAGTLGLPPPPPIETTMPMSPLQAPRAVFEDNDPVMGPGAGTSGHISTGGSPASSTPGSPSSGPQRRLHAPGSGLAMGHGAGSGYRASFAGLTALEPLPPPLGAAPVDRRSSRVFSAQMAQRQDSFGSRPQSMAESGSSSIRNARSASNLRGDSPAGAAQQNHDRHMSSTFDDILKDMSNQHQKPAKEKKKFGF</sequence>
<feature type="compositionally biased region" description="Low complexity" evidence="1">
    <location>
        <begin position="130"/>
        <end position="154"/>
    </location>
</feature>
<feature type="region of interest" description="Disordered" evidence="1">
    <location>
        <begin position="981"/>
        <end position="1031"/>
    </location>
</feature>
<feature type="compositionally biased region" description="Low complexity" evidence="1">
    <location>
        <begin position="1088"/>
        <end position="1101"/>
    </location>
</feature>